<dbReference type="AlphaFoldDB" id="X1J9R8"/>
<accession>X1J9R8</accession>
<evidence type="ECO:0000313" key="1">
    <source>
        <dbReference type="EMBL" id="GAH75114.1"/>
    </source>
</evidence>
<dbReference type="EMBL" id="BARU01031513">
    <property type="protein sequence ID" value="GAH75114.1"/>
    <property type="molecule type" value="Genomic_DNA"/>
</dbReference>
<proteinExistence type="predicted"/>
<protein>
    <submittedName>
        <fullName evidence="1">Uncharacterized protein</fullName>
    </submittedName>
</protein>
<feature type="non-terminal residue" evidence="1">
    <location>
        <position position="49"/>
    </location>
</feature>
<reference evidence="1" key="1">
    <citation type="journal article" date="2014" name="Front. Microbiol.">
        <title>High frequency of phylogenetically diverse reductive dehalogenase-homologous genes in deep subseafloor sedimentary metagenomes.</title>
        <authorList>
            <person name="Kawai M."/>
            <person name="Futagami T."/>
            <person name="Toyoda A."/>
            <person name="Takaki Y."/>
            <person name="Nishi S."/>
            <person name="Hori S."/>
            <person name="Arai W."/>
            <person name="Tsubouchi T."/>
            <person name="Morono Y."/>
            <person name="Uchiyama I."/>
            <person name="Ito T."/>
            <person name="Fujiyama A."/>
            <person name="Inagaki F."/>
            <person name="Takami H."/>
        </authorList>
    </citation>
    <scope>NUCLEOTIDE SEQUENCE</scope>
    <source>
        <strain evidence="1">Expedition CK06-06</strain>
    </source>
</reference>
<gene>
    <name evidence="1" type="ORF">S03H2_49834</name>
</gene>
<sequence>MRHLKANLIGLSLALASLAGSATVASATDVSILTPYISSVPTNDMAQAF</sequence>
<organism evidence="1">
    <name type="scientific">marine sediment metagenome</name>
    <dbReference type="NCBI Taxonomy" id="412755"/>
    <lineage>
        <taxon>unclassified sequences</taxon>
        <taxon>metagenomes</taxon>
        <taxon>ecological metagenomes</taxon>
    </lineage>
</organism>
<name>X1J9R8_9ZZZZ</name>
<comment type="caution">
    <text evidence="1">The sequence shown here is derived from an EMBL/GenBank/DDBJ whole genome shotgun (WGS) entry which is preliminary data.</text>
</comment>